<name>A0ABV9F733_9BACL</name>
<sequence length="260" mass="29617">MSYEQKAREEIAAWERQLFKPPGWLERASKTIGARINGLLPPKAHRIITTTIKSIVRTALFGAEYTPQRPVQRNLDLEANDQEAKRLFSLYQKIAVAEGAGTGAGGLILNVVDFPALIAIKMKYLFELAHHYGYDTKHFSERVFILKVFQLTFSGPEQRAKLLQAIKNWRSEEALWSADRDYSKNMDWETFQKEYRDAIDFRKLLQMVPGIGAVAGAWANYTILEELGQTATNAYRMRRLNEGTTTRGQQKPPDHLTSPA</sequence>
<organism evidence="1 2">
    <name type="scientific">Cohnella hongkongensis</name>
    <dbReference type="NCBI Taxonomy" id="178337"/>
    <lineage>
        <taxon>Bacteria</taxon>
        <taxon>Bacillati</taxon>
        <taxon>Bacillota</taxon>
        <taxon>Bacilli</taxon>
        <taxon>Bacillales</taxon>
        <taxon>Paenibacillaceae</taxon>
        <taxon>Cohnella</taxon>
    </lineage>
</organism>
<dbReference type="Proteomes" id="UP001596028">
    <property type="component" value="Unassembled WGS sequence"/>
</dbReference>
<comment type="caution">
    <text evidence="1">The sequence shown here is derived from an EMBL/GenBank/DDBJ whole genome shotgun (WGS) entry which is preliminary data.</text>
</comment>
<accession>A0ABV9F733</accession>
<evidence type="ECO:0000313" key="1">
    <source>
        <dbReference type="EMBL" id="MFC4597776.1"/>
    </source>
</evidence>
<protein>
    <submittedName>
        <fullName evidence="1">EcsC family protein</fullName>
    </submittedName>
</protein>
<dbReference type="RefSeq" id="WP_378093335.1">
    <property type="nucleotide sequence ID" value="NZ_JBHSEP010000003.1"/>
</dbReference>
<proteinExistence type="predicted"/>
<evidence type="ECO:0000313" key="2">
    <source>
        <dbReference type="Proteomes" id="UP001596028"/>
    </source>
</evidence>
<dbReference type="Pfam" id="PF12787">
    <property type="entry name" value="EcsC"/>
    <property type="match status" value="1"/>
</dbReference>
<dbReference type="InterPro" id="IPR024787">
    <property type="entry name" value="EcsC"/>
</dbReference>
<dbReference type="EMBL" id="JBHSEP010000003">
    <property type="protein sequence ID" value="MFC4597776.1"/>
    <property type="molecule type" value="Genomic_DNA"/>
</dbReference>
<keyword evidence="2" id="KW-1185">Reference proteome</keyword>
<gene>
    <name evidence="1" type="ORF">ACFO3S_05950</name>
</gene>
<dbReference type="PANTHER" id="PTHR41260:SF1">
    <property type="entry name" value="PROTEIN ECSC"/>
    <property type="match status" value="1"/>
</dbReference>
<dbReference type="PANTHER" id="PTHR41260">
    <property type="entry name" value="PROTEIN ECSC"/>
    <property type="match status" value="1"/>
</dbReference>
<reference evidence="2" key="1">
    <citation type="journal article" date="2019" name="Int. J. Syst. Evol. Microbiol.">
        <title>The Global Catalogue of Microorganisms (GCM) 10K type strain sequencing project: providing services to taxonomists for standard genome sequencing and annotation.</title>
        <authorList>
            <consortium name="The Broad Institute Genomics Platform"/>
            <consortium name="The Broad Institute Genome Sequencing Center for Infectious Disease"/>
            <person name="Wu L."/>
            <person name="Ma J."/>
        </authorList>
    </citation>
    <scope>NUCLEOTIDE SEQUENCE [LARGE SCALE GENOMIC DNA]</scope>
    <source>
        <strain evidence="2">CCUG 49571</strain>
    </source>
</reference>